<keyword evidence="3" id="KW-1185">Reference proteome</keyword>
<protein>
    <recommendedName>
        <fullName evidence="1">F-box domain-containing protein</fullName>
    </recommendedName>
</protein>
<name>A0A0D2MBA1_HYPSF</name>
<dbReference type="EMBL" id="KN817565">
    <property type="protein sequence ID" value="KJA20668.1"/>
    <property type="molecule type" value="Genomic_DNA"/>
</dbReference>
<dbReference type="Proteomes" id="UP000054270">
    <property type="component" value="Unassembled WGS sequence"/>
</dbReference>
<accession>A0A0D2MBA1</accession>
<gene>
    <name evidence="2" type="ORF">HYPSUDRAFT_42982</name>
</gene>
<dbReference type="OMA" id="HWISEIT"/>
<dbReference type="PROSITE" id="PS50181">
    <property type="entry name" value="FBOX"/>
    <property type="match status" value="1"/>
</dbReference>
<dbReference type="InterPro" id="IPR001810">
    <property type="entry name" value="F-box_dom"/>
</dbReference>
<reference evidence="3" key="1">
    <citation type="submission" date="2014-04" db="EMBL/GenBank/DDBJ databases">
        <title>Evolutionary Origins and Diversification of the Mycorrhizal Mutualists.</title>
        <authorList>
            <consortium name="DOE Joint Genome Institute"/>
            <consortium name="Mycorrhizal Genomics Consortium"/>
            <person name="Kohler A."/>
            <person name="Kuo A."/>
            <person name="Nagy L.G."/>
            <person name="Floudas D."/>
            <person name="Copeland A."/>
            <person name="Barry K.W."/>
            <person name="Cichocki N."/>
            <person name="Veneault-Fourrey C."/>
            <person name="LaButti K."/>
            <person name="Lindquist E.A."/>
            <person name="Lipzen A."/>
            <person name="Lundell T."/>
            <person name="Morin E."/>
            <person name="Murat C."/>
            <person name="Riley R."/>
            <person name="Ohm R."/>
            <person name="Sun H."/>
            <person name="Tunlid A."/>
            <person name="Henrissat B."/>
            <person name="Grigoriev I.V."/>
            <person name="Hibbett D.S."/>
            <person name="Martin F."/>
        </authorList>
    </citation>
    <scope>NUCLEOTIDE SEQUENCE [LARGE SCALE GENOMIC DNA]</scope>
    <source>
        <strain evidence="3">FD-334 SS-4</strain>
    </source>
</reference>
<dbReference type="OrthoDB" id="3041043at2759"/>
<evidence type="ECO:0000313" key="3">
    <source>
        <dbReference type="Proteomes" id="UP000054270"/>
    </source>
</evidence>
<proteinExistence type="predicted"/>
<sequence>MNIDSLPSTTDDYILDQLSPAELYKYARTCKATHDVVYAYIRRKYQLHTLLGRYFGDSEIREFRLLQYNTGMVISGSTVLQFFDRTVYPDSDLDLYVEHRYRKSVAVWLSQIGYEYVPHPTSKFRTLEEALSSTGPVPAEWDVTLSTGEDPEYYEAILVLTFAMQRPYRKIQVITSFFNPLSSVLRFHSTCVMNIITHNKAYSFFPRATFGDRRRSLKNFMNTSSGTQVAYAKYESRGWEIIGSIDRDDFDGANAAFPTGLRRVGDSKCWTIPIYPDLALPEGYIESNAWVTQYNARLMPTMRFYGMYSRTQLRASYVFPADQDVWHWISEITKGGPNSAHSKIDRRYDEAYASLIRWYFDMYC</sequence>
<evidence type="ECO:0000313" key="2">
    <source>
        <dbReference type="EMBL" id="KJA20668.1"/>
    </source>
</evidence>
<feature type="domain" description="F-box" evidence="1">
    <location>
        <begin position="1"/>
        <end position="48"/>
    </location>
</feature>
<evidence type="ECO:0000259" key="1">
    <source>
        <dbReference type="PROSITE" id="PS50181"/>
    </source>
</evidence>
<dbReference type="AlphaFoldDB" id="A0A0D2MBA1"/>
<organism evidence="2 3">
    <name type="scientific">Hypholoma sublateritium (strain FD-334 SS-4)</name>
    <dbReference type="NCBI Taxonomy" id="945553"/>
    <lineage>
        <taxon>Eukaryota</taxon>
        <taxon>Fungi</taxon>
        <taxon>Dikarya</taxon>
        <taxon>Basidiomycota</taxon>
        <taxon>Agaricomycotina</taxon>
        <taxon>Agaricomycetes</taxon>
        <taxon>Agaricomycetidae</taxon>
        <taxon>Agaricales</taxon>
        <taxon>Agaricineae</taxon>
        <taxon>Strophariaceae</taxon>
        <taxon>Hypholoma</taxon>
    </lineage>
</organism>